<dbReference type="EMBL" id="JAUSUO010000008">
    <property type="protein sequence ID" value="MDQ0344235.1"/>
    <property type="molecule type" value="Genomic_DNA"/>
</dbReference>
<accession>A0ABU0D789</accession>
<evidence type="ECO:0008006" key="3">
    <source>
        <dbReference type="Google" id="ProtNLM"/>
    </source>
</evidence>
<evidence type="ECO:0000313" key="1">
    <source>
        <dbReference type="EMBL" id="MDQ0344235.1"/>
    </source>
</evidence>
<dbReference type="Proteomes" id="UP001232343">
    <property type="component" value="Unassembled WGS sequence"/>
</dbReference>
<comment type="caution">
    <text evidence="1">The sequence shown here is derived from an EMBL/GenBank/DDBJ whole genome shotgun (WGS) entry which is preliminary data.</text>
</comment>
<reference evidence="1 2" key="1">
    <citation type="submission" date="2023-07" db="EMBL/GenBank/DDBJ databases">
        <title>Genomic Encyclopedia of Type Strains, Phase IV (KMG-IV): sequencing the most valuable type-strain genomes for metagenomic binning, comparative biology and taxonomic classification.</title>
        <authorList>
            <person name="Goeker M."/>
        </authorList>
    </citation>
    <scope>NUCLEOTIDE SEQUENCE [LARGE SCALE GENOMIC DNA]</scope>
    <source>
        <strain evidence="1 2">DSM 27848</strain>
    </source>
</reference>
<sequence>MIKKYRKKPVIIEAIQFKGGNYNDIELFIGGQVHKGVNEIGNVKQIIIETLEGAMTANIDDYIIKGVKGEFYPCKPDIFEATYEDMISESCNSKGFLDNVEMIQVEGESYRYKSGIIHSLMVIYGFSLEEAKKVMYKRDIRDFLLDSLESKATGHMKQFKIENHIHSGVDIEKVAANLEGFLSKENASK</sequence>
<keyword evidence="2" id="KW-1185">Reference proteome</keyword>
<evidence type="ECO:0000313" key="2">
    <source>
        <dbReference type="Proteomes" id="UP001232343"/>
    </source>
</evidence>
<proteinExistence type="predicted"/>
<protein>
    <recommendedName>
        <fullName evidence="3">Phage protein</fullName>
    </recommendedName>
</protein>
<organism evidence="1 2">
    <name type="scientific">Lederbergia wuyishanensis</name>
    <dbReference type="NCBI Taxonomy" id="1347903"/>
    <lineage>
        <taxon>Bacteria</taxon>
        <taxon>Bacillati</taxon>
        <taxon>Bacillota</taxon>
        <taxon>Bacilli</taxon>
        <taxon>Bacillales</taxon>
        <taxon>Bacillaceae</taxon>
        <taxon>Lederbergia</taxon>
    </lineage>
</organism>
<name>A0ABU0D789_9BACI</name>
<gene>
    <name evidence="1" type="ORF">J2S14_003076</name>
</gene>